<reference evidence="5 6" key="1">
    <citation type="submission" date="2019-03" db="EMBL/GenBank/DDBJ databases">
        <title>Single cell metagenomics reveals metabolic interactions within the superorganism composed of flagellate Streblomastix strix and complex community of Bacteroidetes bacteria on its surface.</title>
        <authorList>
            <person name="Treitli S.C."/>
            <person name="Kolisko M."/>
            <person name="Husnik F."/>
            <person name="Keeling P."/>
            <person name="Hampl V."/>
        </authorList>
    </citation>
    <scope>NUCLEOTIDE SEQUENCE [LARGE SCALE GENOMIC DNA]</scope>
    <source>
        <strain evidence="5">ST1C</strain>
    </source>
</reference>
<dbReference type="InterPro" id="IPR038765">
    <property type="entry name" value="Papain-like_cys_pep_sf"/>
</dbReference>
<feature type="transmembrane region" description="Helical" evidence="3">
    <location>
        <begin position="152"/>
        <end position="172"/>
    </location>
</feature>
<dbReference type="InterPro" id="IPR003323">
    <property type="entry name" value="OTU_dom"/>
</dbReference>
<dbReference type="PROSITE" id="PS50802">
    <property type="entry name" value="OTU"/>
    <property type="match status" value="1"/>
</dbReference>
<feature type="region of interest" description="Disordered" evidence="2">
    <location>
        <begin position="442"/>
        <end position="470"/>
    </location>
</feature>
<evidence type="ECO:0000259" key="4">
    <source>
        <dbReference type="PROSITE" id="PS50802"/>
    </source>
</evidence>
<accession>A0A5J4VSR7</accession>
<organism evidence="5 6">
    <name type="scientific">Streblomastix strix</name>
    <dbReference type="NCBI Taxonomy" id="222440"/>
    <lineage>
        <taxon>Eukaryota</taxon>
        <taxon>Metamonada</taxon>
        <taxon>Preaxostyla</taxon>
        <taxon>Oxymonadida</taxon>
        <taxon>Streblomastigidae</taxon>
        <taxon>Streblomastix</taxon>
    </lineage>
</organism>
<dbReference type="InterPro" id="IPR036397">
    <property type="entry name" value="RNaseH_sf"/>
</dbReference>
<comment type="caution">
    <text evidence="5">The sequence shown here is derived from an EMBL/GenBank/DDBJ whole genome shotgun (WGS) entry which is preliminary data.</text>
</comment>
<dbReference type="SUPFAM" id="SSF54001">
    <property type="entry name" value="Cysteine proteinases"/>
    <property type="match status" value="1"/>
</dbReference>
<dbReference type="PANTHER" id="PTHR46564:SF1">
    <property type="entry name" value="TRANSPOSASE"/>
    <property type="match status" value="1"/>
</dbReference>
<dbReference type="Gene3D" id="3.90.70.80">
    <property type="match status" value="1"/>
</dbReference>
<dbReference type="Pfam" id="PF13358">
    <property type="entry name" value="DDE_3"/>
    <property type="match status" value="1"/>
</dbReference>
<evidence type="ECO:0000313" key="5">
    <source>
        <dbReference type="EMBL" id="KAA6385627.1"/>
    </source>
</evidence>
<feature type="coiled-coil region" evidence="1">
    <location>
        <begin position="340"/>
        <end position="367"/>
    </location>
</feature>
<evidence type="ECO:0000313" key="6">
    <source>
        <dbReference type="Proteomes" id="UP000324800"/>
    </source>
</evidence>
<evidence type="ECO:0000256" key="2">
    <source>
        <dbReference type="SAM" id="MobiDB-lite"/>
    </source>
</evidence>
<feature type="domain" description="OTU" evidence="4">
    <location>
        <begin position="491"/>
        <end position="631"/>
    </location>
</feature>
<keyword evidence="1" id="KW-0175">Coiled coil</keyword>
<dbReference type="PANTHER" id="PTHR46564">
    <property type="entry name" value="TRANSPOSASE"/>
    <property type="match status" value="1"/>
</dbReference>
<evidence type="ECO:0000256" key="1">
    <source>
        <dbReference type="SAM" id="Coils"/>
    </source>
</evidence>
<dbReference type="OrthoDB" id="7976214at2759"/>
<proteinExistence type="predicted"/>
<dbReference type="GO" id="GO:0003676">
    <property type="term" value="F:nucleic acid binding"/>
    <property type="evidence" value="ECO:0007669"/>
    <property type="project" value="InterPro"/>
</dbReference>
<keyword evidence="3" id="KW-1133">Transmembrane helix</keyword>
<dbReference type="AlphaFoldDB" id="A0A5J4VSR7"/>
<keyword evidence="3" id="KW-0472">Membrane</keyword>
<keyword evidence="3" id="KW-0812">Transmembrane</keyword>
<protein>
    <recommendedName>
        <fullName evidence="4">OTU domain-containing protein</fullName>
    </recommendedName>
</protein>
<feature type="compositionally biased region" description="Basic residues" evidence="2">
    <location>
        <begin position="454"/>
        <end position="470"/>
    </location>
</feature>
<dbReference type="Gene3D" id="3.30.420.10">
    <property type="entry name" value="Ribonuclease H-like superfamily/Ribonuclease H"/>
    <property type="match status" value="1"/>
</dbReference>
<dbReference type="EMBL" id="SNRW01005179">
    <property type="protein sequence ID" value="KAA6385627.1"/>
    <property type="molecule type" value="Genomic_DNA"/>
</dbReference>
<gene>
    <name evidence="5" type="ORF">EZS28_018844</name>
</gene>
<dbReference type="InterPro" id="IPR038717">
    <property type="entry name" value="Tc1-like_DDE_dom"/>
</dbReference>
<sequence>MDENEGENKVKKRGGDLYEKISPKISLQMSQMISKDATLTSKQIKTAIQKSDGIILSESNINRHIRKGIERHMLSKITIKKLQVLEEARNSEETKDDRIRYIQNYNGKKLTGGEIIIIDESSFELLELRNRGRSTIGTPAITNRKRQKIKNITAVTSICSSFGVLHITFIVGSNNSDTFILFLDSLFDVIQKKGLNQCILIMDNSLIHHTEEVQLKIQRANHFLLYTAKWSPELNPIEYVFRIWKRRVRIPASEVNPHQIVLLLNETFASISILEVRRCILMVEILLFPRALRKENLKLKLGMDHISKYISEQMKESEKASNVIIRLYDGYDEADDNDLKKCMEKDLDQLTEEQSEQKQNNEQFEMGKDSSLDDLNNDNSQQLVTNLNEIECKNLYNKSGVKQNEIFDDDKTNNEIQERCESQQMNQVQLSAEKEIVKYAGQDSRGTIMTQKPSQKKKKKKQLRNNQKNKPKIINIPEYIQINELLQHRELVLKENDAMGDCFFRSVSEVVYGTQYRFMLVRNNTAQYMIENLDLFEDHFVNGEKDEDVQDDQEEWKNQERVETLQEYSNRMRKQGEWASQPIMLATAFSQKRRIEIISLNTRTQILNDEARSEVVIAFVNNCHYMAAVKSDNLWLKV</sequence>
<dbReference type="CDD" id="cd22758">
    <property type="entry name" value="OTU_232R-like"/>
    <property type="match status" value="1"/>
</dbReference>
<evidence type="ECO:0000256" key="3">
    <source>
        <dbReference type="SAM" id="Phobius"/>
    </source>
</evidence>
<dbReference type="Proteomes" id="UP000324800">
    <property type="component" value="Unassembled WGS sequence"/>
</dbReference>
<name>A0A5J4VSR7_9EUKA</name>
<dbReference type="Pfam" id="PF02338">
    <property type="entry name" value="OTU"/>
    <property type="match status" value="1"/>
</dbReference>